<dbReference type="AlphaFoldDB" id="A0A9Q6EIC0"/>
<accession>A0A9Q6EIC0</accession>
<name>A0A9Q6EIC0_NOSLI</name>
<dbReference type="RefSeq" id="WP_099072045.1">
    <property type="nucleotide sequence ID" value="NZ_LAHD01000151.1"/>
</dbReference>
<evidence type="ECO:0000313" key="1">
    <source>
        <dbReference type="EMBL" id="PHJ95080.1"/>
    </source>
</evidence>
<evidence type="ECO:0000313" key="2">
    <source>
        <dbReference type="Proteomes" id="UP000222310"/>
    </source>
</evidence>
<sequence length="144" mass="15746">MLSSLFPQFFGSGDGKSGLSTGGNPGQLLGGDRERIASASQLSDTPTQQSVSRIAQNAGLIEAQTILLQEESKYKLAEQDAALANLQVRVNHAEQSFQRTKKYKETMAKHGKNILNHDIESNNIQSNLNGYEQAFQSAESRIHL</sequence>
<dbReference type="EMBL" id="LAHD01000151">
    <property type="protein sequence ID" value="PHJ95080.1"/>
    <property type="molecule type" value="Genomic_DNA"/>
</dbReference>
<proteinExistence type="predicted"/>
<dbReference type="GeneID" id="57098652"/>
<comment type="caution">
    <text evidence="1">The sequence shown here is derived from an EMBL/GenBank/DDBJ whole genome shotgun (WGS) entry which is preliminary data.</text>
</comment>
<gene>
    <name evidence="1" type="ORF">VF08_32715</name>
</gene>
<dbReference type="Proteomes" id="UP000222310">
    <property type="component" value="Unassembled WGS sequence"/>
</dbReference>
<reference evidence="1 2" key="1">
    <citation type="submission" date="2015-02" db="EMBL/GenBank/DDBJ databases">
        <title>Nostoc linckia genome annotation.</title>
        <authorList>
            <person name="Zhou Z."/>
        </authorList>
    </citation>
    <scope>NUCLEOTIDE SEQUENCE [LARGE SCALE GENOMIC DNA]</scope>
    <source>
        <strain evidence="2">z8</strain>
    </source>
</reference>
<protein>
    <submittedName>
        <fullName evidence="1">Uncharacterized protein</fullName>
    </submittedName>
</protein>
<organism evidence="1 2">
    <name type="scientific">Nostoc linckia z8</name>
    <dbReference type="NCBI Taxonomy" id="1628746"/>
    <lineage>
        <taxon>Bacteria</taxon>
        <taxon>Bacillati</taxon>
        <taxon>Cyanobacteriota</taxon>
        <taxon>Cyanophyceae</taxon>
        <taxon>Nostocales</taxon>
        <taxon>Nostocaceae</taxon>
        <taxon>Nostoc</taxon>
    </lineage>
</organism>